<keyword evidence="1" id="KW-0812">Transmembrane</keyword>
<dbReference type="InterPro" id="IPR021486">
    <property type="entry name" value="DUF3139"/>
</dbReference>
<gene>
    <name evidence="2" type="ORF">P4H66_00515</name>
</gene>
<sequence length="111" mass="12948">MLKKKLIVTVIIVVCIGGYLGYWGYSKAHEYQLAISDLEKEVVAHLKEEYPKASIKEVESGYSTKGKEYYINIIYSDEPNVRYSYTKENNKIKLWGTTNSKGQYMDETFWK</sequence>
<proteinExistence type="predicted"/>
<name>A0ABU6GF48_9BACL</name>
<comment type="caution">
    <text evidence="2">The sequence shown here is derived from an EMBL/GenBank/DDBJ whole genome shotgun (WGS) entry which is preliminary data.</text>
</comment>
<dbReference type="EMBL" id="JARLKZ010000001">
    <property type="protein sequence ID" value="MEC0238353.1"/>
    <property type="molecule type" value="Genomic_DNA"/>
</dbReference>
<keyword evidence="3" id="KW-1185">Reference proteome</keyword>
<evidence type="ECO:0000313" key="2">
    <source>
        <dbReference type="EMBL" id="MEC0238353.1"/>
    </source>
</evidence>
<organism evidence="2 3">
    <name type="scientific">Paenibacillus dokdonensis</name>
    <dbReference type="NCBI Taxonomy" id="2567944"/>
    <lineage>
        <taxon>Bacteria</taxon>
        <taxon>Bacillati</taxon>
        <taxon>Bacillota</taxon>
        <taxon>Bacilli</taxon>
        <taxon>Bacillales</taxon>
        <taxon>Paenibacillaceae</taxon>
        <taxon>Paenibacillus</taxon>
    </lineage>
</organism>
<dbReference type="Proteomes" id="UP001344632">
    <property type="component" value="Unassembled WGS sequence"/>
</dbReference>
<accession>A0ABU6GF48</accession>
<keyword evidence="1" id="KW-1133">Transmembrane helix</keyword>
<dbReference type="RefSeq" id="WP_326084827.1">
    <property type="nucleotide sequence ID" value="NZ_JARLKZ010000001.1"/>
</dbReference>
<protein>
    <submittedName>
        <fullName evidence="2">DUF3139 domain-containing protein</fullName>
    </submittedName>
</protein>
<keyword evidence="1" id="KW-0472">Membrane</keyword>
<feature type="transmembrane region" description="Helical" evidence="1">
    <location>
        <begin position="6"/>
        <end position="25"/>
    </location>
</feature>
<dbReference type="Pfam" id="PF11337">
    <property type="entry name" value="DUF3139"/>
    <property type="match status" value="1"/>
</dbReference>
<evidence type="ECO:0000313" key="3">
    <source>
        <dbReference type="Proteomes" id="UP001344632"/>
    </source>
</evidence>
<reference evidence="2 3" key="1">
    <citation type="submission" date="2023-03" db="EMBL/GenBank/DDBJ databases">
        <title>Bacillus Genome Sequencing.</title>
        <authorList>
            <person name="Dunlap C."/>
        </authorList>
    </citation>
    <scope>NUCLEOTIDE SEQUENCE [LARGE SCALE GENOMIC DNA]</scope>
    <source>
        <strain evidence="2 3">BD-525</strain>
    </source>
</reference>
<evidence type="ECO:0000256" key="1">
    <source>
        <dbReference type="SAM" id="Phobius"/>
    </source>
</evidence>